<dbReference type="FunFam" id="3.40.1390.30:FF:000001">
    <property type="entry name" value="GTP cyclohydrolase 1 type 2"/>
    <property type="match status" value="1"/>
</dbReference>
<dbReference type="GO" id="GO:0005737">
    <property type="term" value="C:cytoplasm"/>
    <property type="evidence" value="ECO:0007669"/>
    <property type="project" value="TreeGrafter"/>
</dbReference>
<accession>A0A923KVZ7</accession>
<keyword evidence="6" id="KW-1185">Reference proteome</keyword>
<dbReference type="EMBL" id="JACONZ010000002">
    <property type="protein sequence ID" value="MBC5581316.1"/>
    <property type="molecule type" value="Genomic_DNA"/>
</dbReference>
<evidence type="ECO:0000256" key="4">
    <source>
        <dbReference type="PIRSR" id="PIRSR602678-1"/>
    </source>
</evidence>
<dbReference type="PANTHER" id="PTHR13799:SF14">
    <property type="entry name" value="GTP CYCLOHYDROLASE 1 TYPE 2 HOMOLOG"/>
    <property type="match status" value="1"/>
</dbReference>
<evidence type="ECO:0000256" key="1">
    <source>
        <dbReference type="ARBA" id="ARBA00006964"/>
    </source>
</evidence>
<evidence type="ECO:0000256" key="3">
    <source>
        <dbReference type="ARBA" id="ARBA00022723"/>
    </source>
</evidence>
<dbReference type="PANTHER" id="PTHR13799">
    <property type="entry name" value="NGG1 INTERACTING FACTOR 3"/>
    <property type="match status" value="1"/>
</dbReference>
<protein>
    <recommendedName>
        <fullName evidence="2">GTP cyclohydrolase 1 type 2 homolog</fullName>
    </recommendedName>
</protein>
<dbReference type="SUPFAM" id="SSF102705">
    <property type="entry name" value="NIF3 (NGG1p interacting factor 3)-like"/>
    <property type="match status" value="1"/>
</dbReference>
<name>A0A923KVZ7_9FIRM</name>
<reference evidence="5" key="1">
    <citation type="submission" date="2020-08" db="EMBL/GenBank/DDBJ databases">
        <title>Genome public.</title>
        <authorList>
            <person name="Liu C."/>
            <person name="Sun Q."/>
        </authorList>
    </citation>
    <scope>NUCLEOTIDE SEQUENCE</scope>
    <source>
        <strain evidence="5">BX8</strain>
    </source>
</reference>
<comment type="similarity">
    <text evidence="1">Belongs to the GTP cyclohydrolase I type 2/NIF3 family.</text>
</comment>
<dbReference type="GO" id="GO:0046872">
    <property type="term" value="F:metal ion binding"/>
    <property type="evidence" value="ECO:0007669"/>
    <property type="project" value="UniProtKB-KW"/>
</dbReference>
<organism evidence="5 6">
    <name type="scientific">Anaerofilum hominis</name>
    <dbReference type="NCBI Taxonomy" id="2763016"/>
    <lineage>
        <taxon>Bacteria</taxon>
        <taxon>Bacillati</taxon>
        <taxon>Bacillota</taxon>
        <taxon>Clostridia</taxon>
        <taxon>Eubacteriales</taxon>
        <taxon>Oscillospiraceae</taxon>
        <taxon>Anaerofilum</taxon>
    </lineage>
</organism>
<evidence type="ECO:0000256" key="2">
    <source>
        <dbReference type="ARBA" id="ARBA00022112"/>
    </source>
</evidence>
<feature type="binding site" evidence="4">
    <location>
        <position position="210"/>
    </location>
    <ligand>
        <name>a divalent metal cation</name>
        <dbReference type="ChEBI" id="CHEBI:60240"/>
        <label>1</label>
    </ligand>
</feature>
<dbReference type="Proteomes" id="UP000659630">
    <property type="component" value="Unassembled WGS sequence"/>
</dbReference>
<gene>
    <name evidence="5" type="ORF">H8S23_07320</name>
</gene>
<dbReference type="Gene3D" id="3.40.1390.30">
    <property type="entry name" value="NIF3 (NGG1p interacting factor 3)-like"/>
    <property type="match status" value="2"/>
</dbReference>
<feature type="binding site" evidence="4">
    <location>
        <position position="65"/>
    </location>
    <ligand>
        <name>a divalent metal cation</name>
        <dbReference type="ChEBI" id="CHEBI:60240"/>
        <label>1</label>
    </ligand>
</feature>
<dbReference type="InterPro" id="IPR036069">
    <property type="entry name" value="DUF34/NIF3_sf"/>
</dbReference>
<dbReference type="InterPro" id="IPR002678">
    <property type="entry name" value="DUF34/NIF3"/>
</dbReference>
<dbReference type="Pfam" id="PF01784">
    <property type="entry name" value="DUF34_NIF3"/>
    <property type="match status" value="1"/>
</dbReference>
<dbReference type="RefSeq" id="WP_186887675.1">
    <property type="nucleotide sequence ID" value="NZ_JACONZ010000002.1"/>
</dbReference>
<proteinExistence type="inferred from homology"/>
<feature type="binding site" evidence="4">
    <location>
        <position position="214"/>
    </location>
    <ligand>
        <name>a divalent metal cation</name>
        <dbReference type="ChEBI" id="CHEBI:60240"/>
        <label>1</label>
    </ligand>
</feature>
<dbReference type="AlphaFoldDB" id="A0A923KVZ7"/>
<evidence type="ECO:0000313" key="6">
    <source>
        <dbReference type="Proteomes" id="UP000659630"/>
    </source>
</evidence>
<sequence length="247" mass="26289">MPRVEEIRAFLDELAPQALAEDWDNVGALVDCGSNVTSVMMALDITDEVVSEAEMAGCQLIVSHHPVIFHPLKAVGRSDVAFRMIKKSISGICMHTNMDAADGGVNDILAIIFGLQEVRKLDGMGRVGRLRAPTSAPQLAALCREKFGAAVKYADAGRPVSTLAVVGGSGGDFIPAALAAGADCLLTGEAGHHDALDAKRLGLSLVAAGHFATEFPLMPVLGDKLKRRFPELRVLVSKRCRDPFVYL</sequence>
<feature type="binding site" evidence="4">
    <location>
        <position position="99"/>
    </location>
    <ligand>
        <name>a divalent metal cation</name>
        <dbReference type="ChEBI" id="CHEBI:60240"/>
        <label>1</label>
    </ligand>
</feature>
<feature type="binding site" evidence="4">
    <location>
        <position position="64"/>
    </location>
    <ligand>
        <name>a divalent metal cation</name>
        <dbReference type="ChEBI" id="CHEBI:60240"/>
        <label>2</label>
    </ligand>
</feature>
<dbReference type="NCBIfam" id="TIGR00486">
    <property type="entry name" value="YbgI_SA1388"/>
    <property type="match status" value="1"/>
</dbReference>
<keyword evidence="3 4" id="KW-0479">Metal-binding</keyword>
<comment type="caution">
    <text evidence="5">The sequence shown here is derived from an EMBL/GenBank/DDBJ whole genome shotgun (WGS) entry which is preliminary data.</text>
</comment>
<evidence type="ECO:0000313" key="5">
    <source>
        <dbReference type="EMBL" id="MBC5581316.1"/>
    </source>
</evidence>